<dbReference type="InterPro" id="IPR029068">
    <property type="entry name" value="Glyas_Bleomycin-R_OHBP_Dase"/>
</dbReference>
<dbReference type="PANTHER" id="PTHR41294">
    <property type="entry name" value="CADMIUM-INDUCED PROTEIN CADI"/>
    <property type="match status" value="1"/>
</dbReference>
<protein>
    <submittedName>
        <fullName evidence="3">Catechol 2,3-dioxygenase-like lactoylglutathione lyase family enzyme</fullName>
    </submittedName>
</protein>
<sequence length="168" mass="19040">MTQESTATNTSPESTLKSRADFPGDERIHVALNISDLATSVEFYRHFFQTDPIKVREGYAKFDLSDPPLNLSLNENPMDSRAQGHLGIQVKSTRVVKDMHDNLKNKQFKIITEEGAECCYAVQDKLWVADPDGIRWEIFVTTNPESNEGCGSDCICHQEFERTVLQDQ</sequence>
<gene>
    <name evidence="3" type="ORF">C8D97_102275</name>
</gene>
<dbReference type="InterPro" id="IPR049789">
    <property type="entry name" value="ArsI/CadI-like"/>
</dbReference>
<evidence type="ECO:0000259" key="2">
    <source>
        <dbReference type="PROSITE" id="PS51819"/>
    </source>
</evidence>
<dbReference type="Proteomes" id="UP000245790">
    <property type="component" value="Unassembled WGS sequence"/>
</dbReference>
<evidence type="ECO:0000256" key="1">
    <source>
        <dbReference type="SAM" id="MobiDB-lite"/>
    </source>
</evidence>
<dbReference type="EMBL" id="QGGU01000002">
    <property type="protein sequence ID" value="PWK53885.1"/>
    <property type="molecule type" value="Genomic_DNA"/>
</dbReference>
<dbReference type="InterPro" id="IPR037523">
    <property type="entry name" value="VOC_core"/>
</dbReference>
<dbReference type="AlphaFoldDB" id="A0A316G0K7"/>
<dbReference type="RefSeq" id="WP_109761958.1">
    <property type="nucleotide sequence ID" value="NZ_QGGU01000002.1"/>
</dbReference>
<dbReference type="PANTHER" id="PTHR41294:SF1">
    <property type="entry name" value="CADMIUM-INDUCED PROTEIN CADI"/>
    <property type="match status" value="1"/>
</dbReference>
<feature type="region of interest" description="Disordered" evidence="1">
    <location>
        <begin position="1"/>
        <end position="22"/>
    </location>
</feature>
<reference evidence="3 4" key="1">
    <citation type="submission" date="2018-05" db="EMBL/GenBank/DDBJ databases">
        <title>Genomic Encyclopedia of Type Strains, Phase IV (KMG-IV): sequencing the most valuable type-strain genomes for metagenomic binning, comparative biology and taxonomic classification.</title>
        <authorList>
            <person name="Goeker M."/>
        </authorList>
    </citation>
    <scope>NUCLEOTIDE SEQUENCE [LARGE SCALE GENOMIC DNA]</scope>
    <source>
        <strain evidence="3 4">DSM 25350</strain>
    </source>
</reference>
<keyword evidence="3" id="KW-0223">Dioxygenase</keyword>
<dbReference type="InterPro" id="IPR004360">
    <property type="entry name" value="Glyas_Fos-R_dOase_dom"/>
</dbReference>
<dbReference type="GO" id="GO:0046686">
    <property type="term" value="P:response to cadmium ion"/>
    <property type="evidence" value="ECO:0007669"/>
    <property type="project" value="TreeGrafter"/>
</dbReference>
<dbReference type="InterPro" id="IPR052393">
    <property type="entry name" value="Cadmium-induced_rsp"/>
</dbReference>
<keyword evidence="3" id="KW-0456">Lyase</keyword>
<proteinExistence type="predicted"/>
<feature type="domain" description="VOC" evidence="2">
    <location>
        <begin position="26"/>
        <end position="141"/>
    </location>
</feature>
<feature type="compositionally biased region" description="Polar residues" evidence="1">
    <location>
        <begin position="1"/>
        <end position="15"/>
    </location>
</feature>
<dbReference type="GO" id="GO:0051213">
    <property type="term" value="F:dioxygenase activity"/>
    <property type="evidence" value="ECO:0007669"/>
    <property type="project" value="UniProtKB-KW"/>
</dbReference>
<evidence type="ECO:0000313" key="3">
    <source>
        <dbReference type="EMBL" id="PWK53885.1"/>
    </source>
</evidence>
<dbReference type="Gene3D" id="3.10.180.10">
    <property type="entry name" value="2,3-Dihydroxybiphenyl 1,2-Dioxygenase, domain 1"/>
    <property type="match status" value="1"/>
</dbReference>
<name>A0A316G0K7_9GAMM</name>
<accession>A0A316G0K7</accession>
<organism evidence="3 4">
    <name type="scientific">Pleionea mediterranea</name>
    <dbReference type="NCBI Taxonomy" id="523701"/>
    <lineage>
        <taxon>Bacteria</taxon>
        <taxon>Pseudomonadati</taxon>
        <taxon>Pseudomonadota</taxon>
        <taxon>Gammaproteobacteria</taxon>
        <taxon>Oceanospirillales</taxon>
        <taxon>Pleioneaceae</taxon>
        <taxon>Pleionea</taxon>
    </lineage>
</organism>
<keyword evidence="3" id="KW-0560">Oxidoreductase</keyword>
<keyword evidence="4" id="KW-1185">Reference proteome</keyword>
<dbReference type="PROSITE" id="PS51819">
    <property type="entry name" value="VOC"/>
    <property type="match status" value="1"/>
</dbReference>
<comment type="caution">
    <text evidence="3">The sequence shown here is derived from an EMBL/GenBank/DDBJ whole genome shotgun (WGS) entry which is preliminary data.</text>
</comment>
<dbReference type="Pfam" id="PF00903">
    <property type="entry name" value="Glyoxalase"/>
    <property type="match status" value="1"/>
</dbReference>
<dbReference type="GO" id="GO:0016829">
    <property type="term" value="F:lyase activity"/>
    <property type="evidence" value="ECO:0007669"/>
    <property type="project" value="UniProtKB-KW"/>
</dbReference>
<dbReference type="OrthoDB" id="9789608at2"/>
<dbReference type="NCBIfam" id="NF041414">
    <property type="entry name" value="ArsI_CadI_VOC"/>
    <property type="match status" value="1"/>
</dbReference>
<dbReference type="SUPFAM" id="SSF54593">
    <property type="entry name" value="Glyoxalase/Bleomycin resistance protein/Dihydroxybiphenyl dioxygenase"/>
    <property type="match status" value="1"/>
</dbReference>
<evidence type="ECO:0000313" key="4">
    <source>
        <dbReference type="Proteomes" id="UP000245790"/>
    </source>
</evidence>